<keyword evidence="5" id="KW-1185">Reference proteome</keyword>
<dbReference type="InterPro" id="IPR008964">
    <property type="entry name" value="Invasin/intimin_cell_adhesion"/>
</dbReference>
<evidence type="ECO:0000313" key="5">
    <source>
        <dbReference type="Proteomes" id="UP000184225"/>
    </source>
</evidence>
<dbReference type="RefSeq" id="WP_143159207.1">
    <property type="nucleotide sequence ID" value="NZ_FQYY01000010.1"/>
</dbReference>
<reference evidence="4 5" key="1">
    <citation type="submission" date="2016-11" db="EMBL/GenBank/DDBJ databases">
        <authorList>
            <person name="Jaros S."/>
            <person name="Januszkiewicz K."/>
            <person name="Wedrychowicz H."/>
        </authorList>
    </citation>
    <scope>NUCLEOTIDE SEQUENCE [LARGE SCALE GENOMIC DNA]</scope>
    <source>
        <strain evidence="4 5">DSM 21425</strain>
    </source>
</reference>
<dbReference type="Pfam" id="PF18962">
    <property type="entry name" value="Por_Secre_tail"/>
    <property type="match status" value="1"/>
</dbReference>
<proteinExistence type="predicted"/>
<evidence type="ECO:0000259" key="3">
    <source>
        <dbReference type="Pfam" id="PF23237"/>
    </source>
</evidence>
<sequence length="524" mass="56398">YNDGNGNTSTQTQNVIVDDVTAPVADAASLADVTMECEVLASDVTKTTATDNCGGIVTVTNDATFPITTQGTTVITWTYTDVNGNSSTQTQNINVLASPISVVTFNDKTVTYNGNLHSIMVNNLPTDASVTYSISPSGTTTNGATDAGIYTVTAVVTPPATAVNCDPITLTATLTIEQAPQTITFNPLAIMVLEDDPDFQLQAIASSGLAVDYTYTYTSANPPATVSSTGWVDLLTSGLVDITAHQAGNANYLPATSVMQTLQINSRDASAHSIEIEDEVYSSPSNEIYYLIACEDAFNAVTVTFETETNASVNPSHNFTIETPIPGIYREEIIITSQDGSTTETYLITVEKMFSFSDIVEQKFDNVLLVNNNPSTNGGYSFVAYEWYKDDQIISVDQYYSAGPSTLDLLDPSAEYYVRMETTEGDILQTCIGSITLEHDFSASIFPNPNESGSVLNIELEGLEISSAELLNINLYSLQGAKVGHWVSDRNFTTVKLPETLATGVYIVNCTADNKTYNFKLIIE</sequence>
<evidence type="ECO:0000256" key="1">
    <source>
        <dbReference type="ARBA" id="ARBA00022729"/>
    </source>
</evidence>
<feature type="non-terminal residue" evidence="4">
    <location>
        <position position="1"/>
    </location>
</feature>
<name>A0A1M6HDM4_9FLAO</name>
<feature type="domain" description="HYR-like" evidence="3">
    <location>
        <begin position="32"/>
        <end position="94"/>
    </location>
</feature>
<dbReference type="STRING" id="579105.SAMN04488096_11077"/>
<dbReference type="OrthoDB" id="9805017at2"/>
<protein>
    <submittedName>
        <fullName evidence="4">Por secretion system C-terminal sorting domain-containing protein</fullName>
    </submittedName>
</protein>
<accession>A0A1M6HDM4</accession>
<dbReference type="InterPro" id="IPR013783">
    <property type="entry name" value="Ig-like_fold"/>
</dbReference>
<dbReference type="AlphaFoldDB" id="A0A1M6HDM4"/>
<dbReference type="NCBIfam" id="TIGR04183">
    <property type="entry name" value="Por_Secre_tail"/>
    <property type="match status" value="1"/>
</dbReference>
<dbReference type="Gene3D" id="2.60.40.10">
    <property type="entry name" value="Immunoglobulins"/>
    <property type="match status" value="1"/>
</dbReference>
<dbReference type="EMBL" id="FQYY01000010">
    <property type="protein sequence ID" value="SHJ20244.1"/>
    <property type="molecule type" value="Genomic_DNA"/>
</dbReference>
<evidence type="ECO:0000313" key="4">
    <source>
        <dbReference type="EMBL" id="SHJ20244.1"/>
    </source>
</evidence>
<dbReference type="InterPro" id="IPR026444">
    <property type="entry name" value="Secre_tail"/>
</dbReference>
<evidence type="ECO:0000259" key="2">
    <source>
        <dbReference type="Pfam" id="PF18962"/>
    </source>
</evidence>
<organism evidence="4 5">
    <name type="scientific">Mesonia phycicola</name>
    <dbReference type="NCBI Taxonomy" id="579105"/>
    <lineage>
        <taxon>Bacteria</taxon>
        <taxon>Pseudomonadati</taxon>
        <taxon>Bacteroidota</taxon>
        <taxon>Flavobacteriia</taxon>
        <taxon>Flavobacteriales</taxon>
        <taxon>Flavobacteriaceae</taxon>
        <taxon>Mesonia</taxon>
    </lineage>
</organism>
<keyword evidence="1" id="KW-0732">Signal</keyword>
<feature type="domain" description="Secretion system C-terminal sorting" evidence="2">
    <location>
        <begin position="445"/>
        <end position="523"/>
    </location>
</feature>
<dbReference type="Proteomes" id="UP000184225">
    <property type="component" value="Unassembled WGS sequence"/>
</dbReference>
<gene>
    <name evidence="4" type="ORF">SAMN04488096_11077</name>
</gene>
<dbReference type="InterPro" id="IPR057078">
    <property type="entry name" value="HYR-4C"/>
</dbReference>
<dbReference type="SUPFAM" id="SSF49373">
    <property type="entry name" value="Invasin/intimin cell-adhesion fragments"/>
    <property type="match status" value="1"/>
</dbReference>
<dbReference type="Pfam" id="PF23237">
    <property type="entry name" value="HYR_4C"/>
    <property type="match status" value="1"/>
</dbReference>